<evidence type="ECO:0000313" key="1">
    <source>
        <dbReference type="EMBL" id="QPP10906.1"/>
    </source>
</evidence>
<dbReference type="InterPro" id="IPR003615">
    <property type="entry name" value="HNH_nuc"/>
</dbReference>
<dbReference type="EMBL" id="CP048882">
    <property type="protein sequence ID" value="QPP10906.1"/>
    <property type="molecule type" value="Genomic_DNA"/>
</dbReference>
<dbReference type="CDD" id="cd00085">
    <property type="entry name" value="HNHc"/>
    <property type="match status" value="1"/>
</dbReference>
<evidence type="ECO:0000313" key="2">
    <source>
        <dbReference type="Proteomes" id="UP000595046"/>
    </source>
</evidence>
<name>A0A7T1TDD5_9ACTN</name>
<keyword evidence="1" id="KW-0255">Endonuclease</keyword>
<reference evidence="2" key="1">
    <citation type="submission" date="2020-02" db="EMBL/GenBank/DDBJ databases">
        <title>Streptomyces sp. ASO4wet.</title>
        <authorList>
            <person name="Risdian C."/>
            <person name="Landwehr W."/>
            <person name="Schupp P."/>
            <person name="Wink J."/>
        </authorList>
    </citation>
    <scope>NUCLEOTIDE SEQUENCE [LARGE SCALE GENOMIC DNA]</scope>
    <source>
        <strain evidence="2">ASO4wet</strain>
    </source>
</reference>
<dbReference type="AlphaFoldDB" id="A0A7T1TDD5"/>
<accession>A0A7T1TDD5</accession>
<proteinExistence type="predicted"/>
<dbReference type="KEGG" id="sbat:G4Z16_22220"/>
<keyword evidence="2" id="KW-1185">Reference proteome</keyword>
<gene>
    <name evidence="1" type="ORF">G4Z16_22220</name>
</gene>
<dbReference type="Proteomes" id="UP000595046">
    <property type="component" value="Chromosome"/>
</dbReference>
<organism evidence="1 2">
    <name type="scientific">Streptomyces bathyalis</name>
    <dbReference type="NCBI Taxonomy" id="2710756"/>
    <lineage>
        <taxon>Bacteria</taxon>
        <taxon>Bacillati</taxon>
        <taxon>Actinomycetota</taxon>
        <taxon>Actinomycetes</taxon>
        <taxon>Kitasatosporales</taxon>
        <taxon>Streptomycetaceae</taxon>
        <taxon>Streptomyces</taxon>
    </lineage>
</organism>
<keyword evidence="1" id="KW-0378">Hydrolase</keyword>
<protein>
    <submittedName>
        <fullName evidence="1">HNH endonuclease</fullName>
    </submittedName>
</protein>
<dbReference type="GO" id="GO:0004519">
    <property type="term" value="F:endonuclease activity"/>
    <property type="evidence" value="ECO:0007669"/>
    <property type="project" value="UniProtKB-KW"/>
</dbReference>
<keyword evidence="1" id="KW-0540">Nuclease</keyword>
<sequence length="346" mass="38670">MRDGAGALRGTEYTREQLAEAVAASSNWSELMRTLGLRVSGGRRRTLQRTVAELGLDTAHFTRRSPWSKYSDEQIARAVASSTRLREVVAALGAEPSTGTLSHIRRRIAAAGVDVGHFPGLNRPRADLPFSEDELREAARSVRSLRALARELGMPDDGRSRAALRRMLHEAGADVSHFSHARIAVPEADLREAVARSASYAGVLRELSMTVNESNRMKIQRHVVRLGLDTVHFRRRTEHSRRSAPARRNAQDVLQVRPEGMPRVNHARLRRALDAAGVPYMCARCDNPGFWNGRPITLQIDHVNGDWRDNRLQNLRYLCPNCHACTDTWCGRNRGRGARSDGSPRQ</sequence>